<dbReference type="EMBL" id="CAJVQB010037960">
    <property type="protein sequence ID" value="CAG8825757.1"/>
    <property type="molecule type" value="Genomic_DNA"/>
</dbReference>
<evidence type="ECO:0000313" key="2">
    <source>
        <dbReference type="Proteomes" id="UP000789901"/>
    </source>
</evidence>
<comment type="caution">
    <text evidence="1">The sequence shown here is derived from an EMBL/GenBank/DDBJ whole genome shotgun (WGS) entry which is preliminary data.</text>
</comment>
<gene>
    <name evidence="1" type="ORF">GMARGA_LOCUS28930</name>
</gene>
<reference evidence="1 2" key="1">
    <citation type="submission" date="2021-06" db="EMBL/GenBank/DDBJ databases">
        <authorList>
            <person name="Kallberg Y."/>
            <person name="Tangrot J."/>
            <person name="Rosling A."/>
        </authorList>
    </citation>
    <scope>NUCLEOTIDE SEQUENCE [LARGE SCALE GENOMIC DNA]</scope>
    <source>
        <strain evidence="1 2">120-4 pot B 10/14</strain>
    </source>
</reference>
<dbReference type="Gene3D" id="3.30.160.60">
    <property type="entry name" value="Classic Zinc Finger"/>
    <property type="match status" value="1"/>
</dbReference>
<proteinExistence type="predicted"/>
<keyword evidence="2" id="KW-1185">Reference proteome</keyword>
<accession>A0ABN7WBU8</accession>
<feature type="non-terminal residue" evidence="1">
    <location>
        <position position="52"/>
    </location>
</feature>
<organism evidence="1 2">
    <name type="scientific">Gigaspora margarita</name>
    <dbReference type="NCBI Taxonomy" id="4874"/>
    <lineage>
        <taxon>Eukaryota</taxon>
        <taxon>Fungi</taxon>
        <taxon>Fungi incertae sedis</taxon>
        <taxon>Mucoromycota</taxon>
        <taxon>Glomeromycotina</taxon>
        <taxon>Glomeromycetes</taxon>
        <taxon>Diversisporales</taxon>
        <taxon>Gigasporaceae</taxon>
        <taxon>Gigaspora</taxon>
    </lineage>
</organism>
<protein>
    <submittedName>
        <fullName evidence="1">2944_t:CDS:1</fullName>
    </submittedName>
</protein>
<sequence length="52" mass="6036">MFICSICKTGFGRLTSLKNYKKTHKNYYQVEDETDTSFKDENMDSDISEGSE</sequence>
<evidence type="ECO:0000313" key="1">
    <source>
        <dbReference type="EMBL" id="CAG8825757.1"/>
    </source>
</evidence>
<dbReference type="Proteomes" id="UP000789901">
    <property type="component" value="Unassembled WGS sequence"/>
</dbReference>
<name>A0ABN7WBU8_GIGMA</name>